<accession>A0ABS2SZV4</accession>
<protein>
    <submittedName>
        <fullName evidence="2">Uncharacterized protein</fullName>
    </submittedName>
</protein>
<dbReference type="Proteomes" id="UP001179280">
    <property type="component" value="Unassembled WGS sequence"/>
</dbReference>
<dbReference type="EMBL" id="JAFBCV010000016">
    <property type="protein sequence ID" value="MBM7840736.1"/>
    <property type="molecule type" value="Genomic_DNA"/>
</dbReference>
<organism evidence="2 3">
    <name type="scientific">Shouchella xiaoxiensis</name>
    <dbReference type="NCBI Taxonomy" id="766895"/>
    <lineage>
        <taxon>Bacteria</taxon>
        <taxon>Bacillati</taxon>
        <taxon>Bacillota</taxon>
        <taxon>Bacilli</taxon>
        <taxon>Bacillales</taxon>
        <taxon>Bacillaceae</taxon>
        <taxon>Shouchella</taxon>
    </lineage>
</organism>
<feature type="transmembrane region" description="Helical" evidence="1">
    <location>
        <begin position="40"/>
        <end position="58"/>
    </location>
</feature>
<keyword evidence="3" id="KW-1185">Reference proteome</keyword>
<feature type="transmembrane region" description="Helical" evidence="1">
    <location>
        <begin position="175"/>
        <end position="193"/>
    </location>
</feature>
<feature type="transmembrane region" description="Helical" evidence="1">
    <location>
        <begin position="70"/>
        <end position="86"/>
    </location>
</feature>
<proteinExistence type="predicted"/>
<evidence type="ECO:0000313" key="2">
    <source>
        <dbReference type="EMBL" id="MBM7840736.1"/>
    </source>
</evidence>
<name>A0ABS2SZV4_9BACI</name>
<feature type="transmembrane region" description="Helical" evidence="1">
    <location>
        <begin position="121"/>
        <end position="138"/>
    </location>
</feature>
<keyword evidence="1" id="KW-0812">Transmembrane</keyword>
<gene>
    <name evidence="2" type="ORF">JOC54_004029</name>
</gene>
<evidence type="ECO:0000256" key="1">
    <source>
        <dbReference type="SAM" id="Phobius"/>
    </source>
</evidence>
<comment type="caution">
    <text evidence="2">The sequence shown here is derived from an EMBL/GenBank/DDBJ whole genome shotgun (WGS) entry which is preliminary data.</text>
</comment>
<dbReference type="RefSeq" id="WP_204468519.1">
    <property type="nucleotide sequence ID" value="NZ_JAFBCV010000016.1"/>
</dbReference>
<evidence type="ECO:0000313" key="3">
    <source>
        <dbReference type="Proteomes" id="UP001179280"/>
    </source>
</evidence>
<feature type="transmembrane region" description="Helical" evidence="1">
    <location>
        <begin position="6"/>
        <end position="28"/>
    </location>
</feature>
<feature type="transmembrane region" description="Helical" evidence="1">
    <location>
        <begin position="150"/>
        <end position="169"/>
    </location>
</feature>
<keyword evidence="1" id="KW-0472">Membrane</keyword>
<sequence length="200" mass="22591">MMSSFLTLIVVLLLTFSYKLVSVLVQMFDKKGLHERQRDATIYLWALLVFGGAFVYSYDTVFAWPSTIERIVPILLVGAFVNLLYSRYSGYEPSGKKNILHFVILFPIIEEMLFRAPRMDFIIILTGVYLTIALKKPGKPLFQRNAVDRVHLLIFLMVLALSVVNSTFVQLISNGVMILLAIAVVAPLIVVFINRSQTAS</sequence>
<keyword evidence="1" id="KW-1133">Transmembrane helix</keyword>
<reference evidence="2" key="1">
    <citation type="submission" date="2021-01" db="EMBL/GenBank/DDBJ databases">
        <title>Genomic Encyclopedia of Type Strains, Phase IV (KMG-IV): sequencing the most valuable type-strain genomes for metagenomic binning, comparative biology and taxonomic classification.</title>
        <authorList>
            <person name="Goeker M."/>
        </authorList>
    </citation>
    <scope>NUCLEOTIDE SEQUENCE</scope>
    <source>
        <strain evidence="2">DSM 21943</strain>
    </source>
</reference>